<keyword evidence="3" id="KW-1185">Reference proteome</keyword>
<dbReference type="OrthoDB" id="7283160at2"/>
<dbReference type="RefSeq" id="WP_092892307.1">
    <property type="nucleotide sequence ID" value="NZ_CP061500.1"/>
</dbReference>
<feature type="transmembrane region" description="Helical" evidence="1">
    <location>
        <begin position="118"/>
        <end position="137"/>
    </location>
</feature>
<keyword evidence="1" id="KW-0472">Membrane</keyword>
<dbReference type="STRING" id="564137.SAMN04488238_12023"/>
<sequence>MAQPKIQLGRDPAFDGFLGAVVGEDKTGASVTVLSMLARLDVDPWREASELSSMPEAPAQKRLEALLARFKDVPALVPDQGQGALALLDLLPRRTISAGPSAGGAVPQIMNLPFGAPAYWIIATVLFLVWTVALTQGN</sequence>
<dbReference type="EMBL" id="FNOM01000020">
    <property type="protein sequence ID" value="SDX76885.1"/>
    <property type="molecule type" value="Genomic_DNA"/>
</dbReference>
<accession>A0A1H3EE28</accession>
<keyword evidence="1" id="KW-1133">Transmembrane helix</keyword>
<name>A0A1H3EE28_9RHOB</name>
<evidence type="ECO:0000313" key="3">
    <source>
        <dbReference type="Proteomes" id="UP000198539"/>
    </source>
</evidence>
<evidence type="ECO:0000313" key="2">
    <source>
        <dbReference type="EMBL" id="SDX76885.1"/>
    </source>
</evidence>
<keyword evidence="1" id="KW-0812">Transmembrane</keyword>
<reference evidence="2 3" key="1">
    <citation type="submission" date="2016-10" db="EMBL/GenBank/DDBJ databases">
        <authorList>
            <person name="de Groot N.N."/>
        </authorList>
    </citation>
    <scope>NUCLEOTIDE SEQUENCE [LARGE SCALE GENOMIC DNA]</scope>
    <source>
        <strain evidence="2 3">CGMCC 1.8894</strain>
    </source>
</reference>
<dbReference type="AlphaFoldDB" id="A0A1H3EE28"/>
<evidence type="ECO:0000256" key="1">
    <source>
        <dbReference type="SAM" id="Phobius"/>
    </source>
</evidence>
<proteinExistence type="predicted"/>
<protein>
    <submittedName>
        <fullName evidence="2">Uncharacterized protein</fullName>
    </submittedName>
</protein>
<dbReference type="Proteomes" id="UP000198539">
    <property type="component" value="Unassembled WGS sequence"/>
</dbReference>
<organism evidence="2 3">
    <name type="scientific">Roseicitreum antarcticum</name>
    <dbReference type="NCBI Taxonomy" id="564137"/>
    <lineage>
        <taxon>Bacteria</taxon>
        <taxon>Pseudomonadati</taxon>
        <taxon>Pseudomonadota</taxon>
        <taxon>Alphaproteobacteria</taxon>
        <taxon>Rhodobacterales</taxon>
        <taxon>Paracoccaceae</taxon>
        <taxon>Roseicitreum</taxon>
    </lineage>
</organism>
<gene>
    <name evidence="2" type="ORF">SAMN04488238_12023</name>
</gene>